<evidence type="ECO:0000256" key="1">
    <source>
        <dbReference type="SAM" id="MobiDB-lite"/>
    </source>
</evidence>
<dbReference type="AlphaFoldDB" id="A0A699U2I3"/>
<sequence>MYDDYIGGQPLAAPRTLLAAQAHQVRQTSTTSTSIADIAPTPTISSSQATSFSNPSQDVDGLNSQQQH</sequence>
<reference evidence="2" key="1">
    <citation type="journal article" date="2019" name="Sci. Rep.">
        <title>Draft genome of Tanacetum cinerariifolium, the natural source of mosquito coil.</title>
        <authorList>
            <person name="Yamashiro T."/>
            <person name="Shiraishi A."/>
            <person name="Satake H."/>
            <person name="Nakayama K."/>
        </authorList>
    </citation>
    <scope>NUCLEOTIDE SEQUENCE</scope>
</reference>
<proteinExistence type="predicted"/>
<feature type="region of interest" description="Disordered" evidence="1">
    <location>
        <begin position="24"/>
        <end position="68"/>
    </location>
</feature>
<organism evidence="2">
    <name type="scientific">Tanacetum cinerariifolium</name>
    <name type="common">Dalmatian daisy</name>
    <name type="synonym">Chrysanthemum cinerariifolium</name>
    <dbReference type="NCBI Taxonomy" id="118510"/>
    <lineage>
        <taxon>Eukaryota</taxon>
        <taxon>Viridiplantae</taxon>
        <taxon>Streptophyta</taxon>
        <taxon>Embryophyta</taxon>
        <taxon>Tracheophyta</taxon>
        <taxon>Spermatophyta</taxon>
        <taxon>Magnoliopsida</taxon>
        <taxon>eudicotyledons</taxon>
        <taxon>Gunneridae</taxon>
        <taxon>Pentapetalae</taxon>
        <taxon>asterids</taxon>
        <taxon>campanulids</taxon>
        <taxon>Asterales</taxon>
        <taxon>Asteraceae</taxon>
        <taxon>Asteroideae</taxon>
        <taxon>Anthemideae</taxon>
        <taxon>Anthemidinae</taxon>
        <taxon>Tanacetum</taxon>
    </lineage>
</organism>
<feature type="non-terminal residue" evidence="2">
    <location>
        <position position="68"/>
    </location>
</feature>
<evidence type="ECO:0000313" key="2">
    <source>
        <dbReference type="EMBL" id="GFD15519.1"/>
    </source>
</evidence>
<dbReference type="EMBL" id="BKCJ011287015">
    <property type="protein sequence ID" value="GFD15519.1"/>
    <property type="molecule type" value="Genomic_DNA"/>
</dbReference>
<gene>
    <name evidence="2" type="ORF">Tci_887488</name>
</gene>
<comment type="caution">
    <text evidence="2">The sequence shown here is derived from an EMBL/GenBank/DDBJ whole genome shotgun (WGS) entry which is preliminary data.</text>
</comment>
<feature type="compositionally biased region" description="Polar residues" evidence="1">
    <location>
        <begin position="42"/>
        <end position="68"/>
    </location>
</feature>
<accession>A0A699U2I3</accession>
<protein>
    <submittedName>
        <fullName evidence="2">Uncharacterized protein</fullName>
    </submittedName>
</protein>
<name>A0A699U2I3_TANCI</name>